<evidence type="ECO:0000256" key="4">
    <source>
        <dbReference type="ARBA" id="ARBA00022702"/>
    </source>
</evidence>
<comment type="similarity">
    <text evidence="2">Belongs to the plant rapid alkalinization factor (RALF) family.</text>
</comment>
<keyword evidence="4" id="KW-0372">Hormone</keyword>
<dbReference type="GO" id="GO:0005576">
    <property type="term" value="C:extracellular region"/>
    <property type="evidence" value="ECO:0007669"/>
    <property type="project" value="UniProtKB-SubCell"/>
</dbReference>
<keyword evidence="3" id="KW-0964">Secreted</keyword>
<dbReference type="GO" id="GO:0005179">
    <property type="term" value="F:hormone activity"/>
    <property type="evidence" value="ECO:0007669"/>
    <property type="project" value="UniProtKB-KW"/>
</dbReference>
<evidence type="ECO:0008006" key="10">
    <source>
        <dbReference type="Google" id="ProtNLM"/>
    </source>
</evidence>
<gene>
    <name evidence="8" type="ORF">LIER_17907</name>
</gene>
<organism evidence="8 9">
    <name type="scientific">Lithospermum erythrorhizon</name>
    <name type="common">Purple gromwell</name>
    <name type="synonym">Lithospermum officinale var. erythrorhizon</name>
    <dbReference type="NCBI Taxonomy" id="34254"/>
    <lineage>
        <taxon>Eukaryota</taxon>
        <taxon>Viridiplantae</taxon>
        <taxon>Streptophyta</taxon>
        <taxon>Embryophyta</taxon>
        <taxon>Tracheophyta</taxon>
        <taxon>Spermatophyta</taxon>
        <taxon>Magnoliopsida</taxon>
        <taxon>eudicotyledons</taxon>
        <taxon>Gunneridae</taxon>
        <taxon>Pentapetalae</taxon>
        <taxon>asterids</taxon>
        <taxon>lamiids</taxon>
        <taxon>Boraginales</taxon>
        <taxon>Boraginaceae</taxon>
        <taxon>Boraginoideae</taxon>
        <taxon>Lithospermeae</taxon>
        <taxon>Lithospermum</taxon>
    </lineage>
</organism>
<dbReference type="AlphaFoldDB" id="A0AAV3QHL4"/>
<dbReference type="Pfam" id="PF05498">
    <property type="entry name" value="RALF"/>
    <property type="match status" value="1"/>
</dbReference>
<accession>A0AAV3QHL4</accession>
<dbReference type="EMBL" id="BAABME010004232">
    <property type="protein sequence ID" value="GAA0161637.1"/>
    <property type="molecule type" value="Genomic_DNA"/>
</dbReference>
<name>A0AAV3QHL4_LITER</name>
<evidence type="ECO:0000313" key="9">
    <source>
        <dbReference type="Proteomes" id="UP001454036"/>
    </source>
</evidence>
<comment type="subcellular location">
    <subcellularLocation>
        <location evidence="1">Secreted</location>
    </subcellularLocation>
</comment>
<keyword evidence="6" id="KW-1015">Disulfide bond</keyword>
<evidence type="ECO:0000256" key="2">
    <source>
        <dbReference type="ARBA" id="ARBA00009178"/>
    </source>
</evidence>
<protein>
    <recommendedName>
        <fullName evidence="10">Rapid ALkalinization Factor</fullName>
    </recommendedName>
</protein>
<dbReference type="Proteomes" id="UP001454036">
    <property type="component" value="Unassembled WGS sequence"/>
</dbReference>
<keyword evidence="9" id="KW-1185">Reference proteome</keyword>
<proteinExistence type="inferred from homology"/>
<feature type="chain" id="PRO_5043875884" description="Rapid ALkalinization Factor" evidence="7">
    <location>
        <begin position="19"/>
        <end position="124"/>
    </location>
</feature>
<evidence type="ECO:0000256" key="6">
    <source>
        <dbReference type="ARBA" id="ARBA00023157"/>
    </source>
</evidence>
<evidence type="ECO:0000256" key="7">
    <source>
        <dbReference type="SAM" id="SignalP"/>
    </source>
</evidence>
<reference evidence="8 9" key="1">
    <citation type="submission" date="2024-01" db="EMBL/GenBank/DDBJ databases">
        <title>The complete chloroplast genome sequence of Lithospermum erythrorhizon: insights into the phylogenetic relationship among Boraginaceae species and the maternal lineages of purple gromwells.</title>
        <authorList>
            <person name="Okada T."/>
            <person name="Watanabe K."/>
        </authorList>
    </citation>
    <scope>NUCLEOTIDE SEQUENCE [LARGE SCALE GENOMIC DNA]</scope>
</reference>
<comment type="caution">
    <text evidence="8">The sequence shown here is derived from an EMBL/GenBank/DDBJ whole genome shotgun (WGS) entry which is preliminary data.</text>
</comment>
<evidence type="ECO:0000256" key="1">
    <source>
        <dbReference type="ARBA" id="ARBA00004613"/>
    </source>
</evidence>
<dbReference type="PANTHER" id="PTHR33136:SF6">
    <property type="entry name" value="PROTEIN RALF-LIKE 34"/>
    <property type="match status" value="1"/>
</dbReference>
<evidence type="ECO:0000313" key="8">
    <source>
        <dbReference type="EMBL" id="GAA0161637.1"/>
    </source>
</evidence>
<evidence type="ECO:0000256" key="3">
    <source>
        <dbReference type="ARBA" id="ARBA00022525"/>
    </source>
</evidence>
<sequence>MSVHVVGALLLISIVLQAESLSLSSNNKNYNGGLLLGIDARHDDGTVNDMNDKQVKLLMDSEDEPTRRKLINQQWKFMIKREAMLKGAIPCRMVGRYYYNCSPRPVNPYTRGCTHITRCARLSH</sequence>
<evidence type="ECO:0000256" key="5">
    <source>
        <dbReference type="ARBA" id="ARBA00022729"/>
    </source>
</evidence>
<dbReference type="PANTHER" id="PTHR33136">
    <property type="entry name" value="RAPID ALKALINIZATION FACTOR-LIKE"/>
    <property type="match status" value="1"/>
</dbReference>
<keyword evidence="5 7" id="KW-0732">Signal</keyword>
<dbReference type="InterPro" id="IPR008801">
    <property type="entry name" value="RALF"/>
</dbReference>
<feature type="signal peptide" evidence="7">
    <location>
        <begin position="1"/>
        <end position="18"/>
    </location>
</feature>